<dbReference type="InterPro" id="IPR001508">
    <property type="entry name" value="Iono_Glu_rcpt_met"/>
</dbReference>
<feature type="coiled-coil region" evidence="10">
    <location>
        <begin position="40"/>
        <end position="67"/>
    </location>
</feature>
<keyword evidence="7" id="KW-0675">Receptor</keyword>
<evidence type="ECO:0000256" key="2">
    <source>
        <dbReference type="ARBA" id="ARBA00008685"/>
    </source>
</evidence>
<keyword evidence="5 11" id="KW-1133">Transmembrane helix</keyword>
<keyword evidence="8" id="KW-0325">Glycoprotein</keyword>
<evidence type="ECO:0000313" key="13">
    <source>
        <dbReference type="EMBL" id="AWT23327.1"/>
    </source>
</evidence>
<evidence type="ECO:0000256" key="6">
    <source>
        <dbReference type="ARBA" id="ARBA00023136"/>
    </source>
</evidence>
<dbReference type="Gene3D" id="3.40.190.10">
    <property type="entry name" value="Periplasmic binding protein-like II"/>
    <property type="match status" value="1"/>
</dbReference>
<comment type="subcellular location">
    <subcellularLocation>
        <location evidence="1">Cell membrane</location>
        <topology evidence="1">Multi-pass membrane protein</topology>
    </subcellularLocation>
</comment>
<evidence type="ECO:0000256" key="1">
    <source>
        <dbReference type="ARBA" id="ARBA00004651"/>
    </source>
</evidence>
<accession>A0A2U9NK99</accession>
<dbReference type="EMBL" id="MF385156">
    <property type="protein sequence ID" value="AWT23327.1"/>
    <property type="molecule type" value="mRNA"/>
</dbReference>
<evidence type="ECO:0000256" key="8">
    <source>
        <dbReference type="ARBA" id="ARBA00023180"/>
    </source>
</evidence>
<evidence type="ECO:0000256" key="4">
    <source>
        <dbReference type="ARBA" id="ARBA00022692"/>
    </source>
</evidence>
<dbReference type="GO" id="GO:0050906">
    <property type="term" value="P:detection of stimulus involved in sensory perception"/>
    <property type="evidence" value="ECO:0007669"/>
    <property type="project" value="UniProtKB-ARBA"/>
</dbReference>
<dbReference type="InterPro" id="IPR052192">
    <property type="entry name" value="Insect_Ionotropic_Sensory_Rcpt"/>
</dbReference>
<evidence type="ECO:0000256" key="10">
    <source>
        <dbReference type="SAM" id="Coils"/>
    </source>
</evidence>
<dbReference type="PRINTS" id="PR00177">
    <property type="entry name" value="NMDARECEPTOR"/>
</dbReference>
<feature type="transmembrane region" description="Helical" evidence="11">
    <location>
        <begin position="433"/>
        <end position="456"/>
    </location>
</feature>
<keyword evidence="4 11" id="KW-0812">Transmembrane</keyword>
<sequence length="548" mass="62856">MGLIEIVLAGLLLNSTNPNLDSLDDSNSPDSTALIISEGLSKYRLQLRQLANELKNENLIVATLSNEKLSGSRIDRNKRRYGTGIAFELLDILQKKFGFNYTVIVPRKNIWGSEDGGVLTLLKNKEADLSVAFLPVLSQYTDSISYSPSLDTGRWLVLMKRPKESATGEGLLAPFTLPVWLLILVSLFIVGPIIYCLIHLQTKLCKTNDRDFSLPACVWFVYGALLKQGSTLNPISDSARLLFATWWIFITILTAFYTANLTAFLTLSKFTLPITKATDIGKKHLPWVTTKGNALEDTGYMNNRTLGYPRHYLNFTDNYILGEYVNKRSLMFIRETPIIQHTMYDDYKRKVRAGIDEEKRCTYVITTFDVMKMPRAFAYAKNFKYKVLFDKTILHLVEAGIIKYKLLKDLPDTQICPLDLGSKERRLRNSDLIMTYMIVGGGFILALIAFFTELFIRRVIRRNKHQQQRFDNNNNELLKSNRNLLKKKLISPPPPGYYTFFNPTLYNQNVRKKMINGREYWVYEGGNDDRKTMIPLRTPSALLFQFTN</sequence>
<evidence type="ECO:0000259" key="12">
    <source>
        <dbReference type="Pfam" id="PF00060"/>
    </source>
</evidence>
<feature type="transmembrane region" description="Helical" evidence="11">
    <location>
        <begin position="212"/>
        <end position="229"/>
    </location>
</feature>
<comment type="similarity">
    <text evidence="2">Belongs to the glutamate-gated ion channel (TC 1.A.10.1) family.</text>
</comment>
<dbReference type="PANTHER" id="PTHR42643:SF24">
    <property type="entry name" value="IONOTROPIC RECEPTOR 60A"/>
    <property type="match status" value="1"/>
</dbReference>
<dbReference type="InterPro" id="IPR001320">
    <property type="entry name" value="Iontro_rcpt_C"/>
</dbReference>
<organism evidence="13">
    <name type="scientific">Hycleus phaleratus</name>
    <dbReference type="NCBI Taxonomy" id="1248972"/>
    <lineage>
        <taxon>Eukaryota</taxon>
        <taxon>Metazoa</taxon>
        <taxon>Ecdysozoa</taxon>
        <taxon>Arthropoda</taxon>
        <taxon>Hexapoda</taxon>
        <taxon>Insecta</taxon>
        <taxon>Pterygota</taxon>
        <taxon>Neoptera</taxon>
        <taxon>Endopterygota</taxon>
        <taxon>Coleoptera</taxon>
        <taxon>Polyphaga</taxon>
        <taxon>Cucujiformia</taxon>
        <taxon>Meloidae</taxon>
        <taxon>Meloinae</taxon>
        <taxon>Hycleus</taxon>
    </lineage>
</organism>
<dbReference type="GO" id="GO:0005886">
    <property type="term" value="C:plasma membrane"/>
    <property type="evidence" value="ECO:0007669"/>
    <property type="project" value="UniProtKB-SubCell"/>
</dbReference>
<keyword evidence="10" id="KW-0175">Coiled coil</keyword>
<name>A0A2U9NK99_9CUCU</name>
<feature type="transmembrane region" description="Helical" evidence="11">
    <location>
        <begin position="241"/>
        <end position="267"/>
    </location>
</feature>
<reference evidence="13" key="1">
    <citation type="submission" date="2017-06" db="EMBL/GenBank/DDBJ databases">
        <title>Comparative transcriptome analysis of chemosensory genes in two sister blister beetles provides insights into chemosensory adaptability.</title>
        <authorList>
            <person name="Wu Y."/>
            <person name="Chen X."/>
        </authorList>
    </citation>
    <scope>NUCLEOTIDE SEQUENCE</scope>
</reference>
<proteinExistence type="evidence at transcript level"/>
<feature type="transmembrane region" description="Helical" evidence="11">
    <location>
        <begin position="179"/>
        <end position="200"/>
    </location>
</feature>
<feature type="domain" description="Ionotropic glutamate receptor C-terminal" evidence="12">
    <location>
        <begin position="177"/>
        <end position="442"/>
    </location>
</feature>
<dbReference type="SUPFAM" id="SSF53850">
    <property type="entry name" value="Periplasmic binding protein-like II"/>
    <property type="match status" value="1"/>
</dbReference>
<dbReference type="AlphaFoldDB" id="A0A2U9NK99"/>
<evidence type="ECO:0000256" key="3">
    <source>
        <dbReference type="ARBA" id="ARBA00022475"/>
    </source>
</evidence>
<feature type="site" description="Crucial to convey clamshell closure to channel opening" evidence="9">
    <location>
        <position position="274"/>
    </location>
</feature>
<keyword evidence="3" id="KW-1003">Cell membrane</keyword>
<evidence type="ECO:0000256" key="7">
    <source>
        <dbReference type="ARBA" id="ARBA00023170"/>
    </source>
</evidence>
<dbReference type="GO" id="GO:0015276">
    <property type="term" value="F:ligand-gated monoatomic ion channel activity"/>
    <property type="evidence" value="ECO:0007669"/>
    <property type="project" value="InterPro"/>
</dbReference>
<protein>
    <submittedName>
        <fullName evidence="13">IR76b</fullName>
    </submittedName>
</protein>
<dbReference type="GO" id="GO:0038023">
    <property type="term" value="F:signaling receptor activity"/>
    <property type="evidence" value="ECO:0007669"/>
    <property type="project" value="InterPro"/>
</dbReference>
<dbReference type="Gene3D" id="1.10.287.70">
    <property type="match status" value="1"/>
</dbReference>
<dbReference type="PANTHER" id="PTHR42643">
    <property type="entry name" value="IONOTROPIC RECEPTOR 20A-RELATED"/>
    <property type="match status" value="1"/>
</dbReference>
<evidence type="ECO:0000256" key="9">
    <source>
        <dbReference type="PIRSR" id="PIRSR601508-2"/>
    </source>
</evidence>
<evidence type="ECO:0000256" key="11">
    <source>
        <dbReference type="SAM" id="Phobius"/>
    </source>
</evidence>
<evidence type="ECO:0000256" key="5">
    <source>
        <dbReference type="ARBA" id="ARBA00022989"/>
    </source>
</evidence>
<dbReference type="Pfam" id="PF00060">
    <property type="entry name" value="Lig_chan"/>
    <property type="match status" value="1"/>
</dbReference>
<keyword evidence="6 11" id="KW-0472">Membrane</keyword>